<feature type="transmembrane region" description="Helical" evidence="7">
    <location>
        <begin position="184"/>
        <end position="203"/>
    </location>
</feature>
<dbReference type="OrthoDB" id="102502at2"/>
<keyword evidence="6 7" id="KW-0472">Membrane</keyword>
<dbReference type="PRINTS" id="PR01036">
    <property type="entry name" value="TCRTETB"/>
</dbReference>
<protein>
    <submittedName>
        <fullName evidence="9">EmrB/QacA subfamily drug resistance transporter</fullName>
    </submittedName>
</protein>
<feature type="transmembrane region" description="Helical" evidence="7">
    <location>
        <begin position="120"/>
        <end position="144"/>
    </location>
</feature>
<dbReference type="Pfam" id="PF07690">
    <property type="entry name" value="MFS_1"/>
    <property type="match status" value="2"/>
</dbReference>
<keyword evidence="10" id="KW-1185">Reference proteome</keyword>
<feature type="transmembrane region" description="Helical" evidence="7">
    <location>
        <begin position="95"/>
        <end position="114"/>
    </location>
</feature>
<dbReference type="InterPro" id="IPR011701">
    <property type="entry name" value="MFS"/>
</dbReference>
<evidence type="ECO:0000256" key="6">
    <source>
        <dbReference type="ARBA" id="ARBA00023136"/>
    </source>
</evidence>
<dbReference type="InterPro" id="IPR036259">
    <property type="entry name" value="MFS_trans_sf"/>
</dbReference>
<comment type="subcellular location">
    <subcellularLocation>
        <location evidence="1">Cell membrane</location>
        <topology evidence="1">Multi-pass membrane protein</topology>
    </subcellularLocation>
</comment>
<feature type="transmembrane region" description="Helical" evidence="7">
    <location>
        <begin position="418"/>
        <end position="439"/>
    </location>
</feature>
<dbReference type="RefSeq" id="WP_134159253.1">
    <property type="nucleotide sequence ID" value="NZ_BSUS01000001.1"/>
</dbReference>
<evidence type="ECO:0000256" key="1">
    <source>
        <dbReference type="ARBA" id="ARBA00004651"/>
    </source>
</evidence>
<reference evidence="9 10" key="1">
    <citation type="submission" date="2019-03" db="EMBL/GenBank/DDBJ databases">
        <title>Genomic Encyclopedia of Type Strains, Phase IV (KMG-IV): sequencing the most valuable type-strain genomes for metagenomic binning, comparative biology and taxonomic classification.</title>
        <authorList>
            <person name="Goeker M."/>
        </authorList>
    </citation>
    <scope>NUCLEOTIDE SEQUENCE [LARGE SCALE GENOMIC DNA]</scope>
    <source>
        <strain evidence="9 10">DSM 17974</strain>
    </source>
</reference>
<evidence type="ECO:0000256" key="4">
    <source>
        <dbReference type="ARBA" id="ARBA00022692"/>
    </source>
</evidence>
<dbReference type="AlphaFoldDB" id="A0A4R8LNP3"/>
<evidence type="ECO:0000256" key="7">
    <source>
        <dbReference type="SAM" id="Phobius"/>
    </source>
</evidence>
<proteinExistence type="predicted"/>
<name>A0A4R8LNP3_9BACL</name>
<dbReference type="Proteomes" id="UP000294581">
    <property type="component" value="Unassembled WGS sequence"/>
</dbReference>
<feature type="transmembrane region" description="Helical" evidence="7">
    <location>
        <begin position="215"/>
        <end position="233"/>
    </location>
</feature>
<evidence type="ECO:0000313" key="10">
    <source>
        <dbReference type="Proteomes" id="UP000294581"/>
    </source>
</evidence>
<dbReference type="EMBL" id="SORF01000005">
    <property type="protein sequence ID" value="TDY47856.1"/>
    <property type="molecule type" value="Genomic_DNA"/>
</dbReference>
<dbReference type="CDD" id="cd17321">
    <property type="entry name" value="MFS_MMR_MDR_like"/>
    <property type="match status" value="1"/>
</dbReference>
<feature type="transmembrane region" description="Helical" evidence="7">
    <location>
        <begin position="245"/>
        <end position="264"/>
    </location>
</feature>
<feature type="transmembrane region" description="Helical" evidence="7">
    <location>
        <begin position="451"/>
        <end position="469"/>
    </location>
</feature>
<evidence type="ECO:0000256" key="2">
    <source>
        <dbReference type="ARBA" id="ARBA00022448"/>
    </source>
</evidence>
<feature type="transmembrane region" description="Helical" evidence="7">
    <location>
        <begin position="63"/>
        <end position="83"/>
    </location>
</feature>
<comment type="caution">
    <text evidence="9">The sequence shown here is derived from an EMBL/GenBank/DDBJ whole genome shotgun (WGS) entry which is preliminary data.</text>
</comment>
<dbReference type="Gene3D" id="1.20.1250.20">
    <property type="entry name" value="MFS general substrate transporter like domains"/>
    <property type="match status" value="2"/>
</dbReference>
<keyword evidence="3" id="KW-1003">Cell membrane</keyword>
<feature type="transmembrane region" description="Helical" evidence="7">
    <location>
        <begin position="349"/>
        <end position="369"/>
    </location>
</feature>
<dbReference type="PANTHER" id="PTHR42718:SF46">
    <property type="entry name" value="BLR6921 PROTEIN"/>
    <property type="match status" value="1"/>
</dbReference>
<feature type="transmembrane region" description="Helical" evidence="7">
    <location>
        <begin position="26"/>
        <end position="51"/>
    </location>
</feature>
<feature type="transmembrane region" description="Helical" evidence="7">
    <location>
        <begin position="156"/>
        <end position="178"/>
    </location>
</feature>
<keyword evidence="2" id="KW-0813">Transport</keyword>
<evidence type="ECO:0000256" key="5">
    <source>
        <dbReference type="ARBA" id="ARBA00022989"/>
    </source>
</evidence>
<gene>
    <name evidence="9" type="ORF">C7445_10531</name>
</gene>
<dbReference type="PROSITE" id="PS50850">
    <property type="entry name" value="MFS"/>
    <property type="match status" value="1"/>
</dbReference>
<keyword evidence="5 7" id="KW-1133">Transmembrane helix</keyword>
<evidence type="ECO:0000256" key="3">
    <source>
        <dbReference type="ARBA" id="ARBA00022475"/>
    </source>
</evidence>
<dbReference type="SUPFAM" id="SSF103473">
    <property type="entry name" value="MFS general substrate transporter"/>
    <property type="match status" value="1"/>
</dbReference>
<organism evidence="9 10">
    <name type="scientific">Alicyclobacillus sacchari</name>
    <dbReference type="NCBI Taxonomy" id="392010"/>
    <lineage>
        <taxon>Bacteria</taxon>
        <taxon>Bacillati</taxon>
        <taxon>Bacillota</taxon>
        <taxon>Bacilli</taxon>
        <taxon>Bacillales</taxon>
        <taxon>Alicyclobacillaceae</taxon>
        <taxon>Alicyclobacillus</taxon>
    </lineage>
</organism>
<dbReference type="InterPro" id="IPR020846">
    <property type="entry name" value="MFS_dom"/>
</dbReference>
<evidence type="ECO:0000313" key="9">
    <source>
        <dbReference type="EMBL" id="TDY47856.1"/>
    </source>
</evidence>
<feature type="transmembrane region" description="Helical" evidence="7">
    <location>
        <begin position="315"/>
        <end position="337"/>
    </location>
</feature>
<sequence>MQSYVKRHTIWHRFPLKLIASSPHGVWFVVGTVCLGAFMAALDASIISIALPKLEQSFRTTMAQIEWVSLIYLLALAACIVTFGKLSDILGRRPMYTFGFCVFLIGSALCGAAWSLSSLLAFRVLQGIGAAMLQANSVSIITAATDTSRRGQAIGFQALAQGLGLSLGPLLGGILTHLGSWRLIFYMNVPVGIVGIVSAILCLPRDRDGEKQITFDWAGAITLAVMLVATMYVLKEGFRPHSSMVVTACIVLGIVLFGALFVALERKHRSPLISLAYIERRLIWLGNLSSILAFSVMYAITLLVPYWFVHIEHRSSATAGLLLTTLPIGMALCTPFAGRLADRWSQQRVAAVGMAAAGVGCVLLTVYAYRTPIFLCGLFCIGCGVGAFTPANNARVMNATPKHDLGVAGGILNMSRTLGMGVGVTIGGLSVELLTAALGRHAVATAYRGSFTVAAAFALVALILSLVPAPSSTDA</sequence>
<dbReference type="PANTHER" id="PTHR42718">
    <property type="entry name" value="MAJOR FACILITATOR SUPERFAMILY MULTIDRUG TRANSPORTER MFSC"/>
    <property type="match status" value="1"/>
</dbReference>
<dbReference type="GO" id="GO:0022857">
    <property type="term" value="F:transmembrane transporter activity"/>
    <property type="evidence" value="ECO:0007669"/>
    <property type="project" value="InterPro"/>
</dbReference>
<evidence type="ECO:0000259" key="8">
    <source>
        <dbReference type="PROSITE" id="PS50850"/>
    </source>
</evidence>
<feature type="domain" description="Major facilitator superfamily (MFS) profile" evidence="8">
    <location>
        <begin position="29"/>
        <end position="473"/>
    </location>
</feature>
<accession>A0A4R8LNP3</accession>
<keyword evidence="4 7" id="KW-0812">Transmembrane</keyword>
<feature type="transmembrane region" description="Helical" evidence="7">
    <location>
        <begin position="284"/>
        <end position="309"/>
    </location>
</feature>
<dbReference type="GO" id="GO:0005886">
    <property type="term" value="C:plasma membrane"/>
    <property type="evidence" value="ECO:0007669"/>
    <property type="project" value="UniProtKB-SubCell"/>
</dbReference>